<comment type="caution">
    <text evidence="3">The sequence shown here is derived from an EMBL/GenBank/DDBJ whole genome shotgun (WGS) entry which is preliminary data.</text>
</comment>
<dbReference type="Pfam" id="PF03401">
    <property type="entry name" value="TctC"/>
    <property type="match status" value="1"/>
</dbReference>
<dbReference type="AlphaFoldDB" id="A0A9X3B8L3"/>
<dbReference type="InterPro" id="IPR005064">
    <property type="entry name" value="BUG"/>
</dbReference>
<keyword evidence="4" id="KW-1185">Reference proteome</keyword>
<organism evidence="3 4">
    <name type="scientific">Chelativorans petroleitrophicus</name>
    <dbReference type="NCBI Taxonomy" id="2975484"/>
    <lineage>
        <taxon>Bacteria</taxon>
        <taxon>Pseudomonadati</taxon>
        <taxon>Pseudomonadota</taxon>
        <taxon>Alphaproteobacteria</taxon>
        <taxon>Hyphomicrobiales</taxon>
        <taxon>Phyllobacteriaceae</taxon>
        <taxon>Chelativorans</taxon>
    </lineage>
</organism>
<dbReference type="PANTHER" id="PTHR42928:SF5">
    <property type="entry name" value="BLR1237 PROTEIN"/>
    <property type="match status" value="1"/>
</dbReference>
<name>A0A9X3B8L3_9HYPH</name>
<evidence type="ECO:0000256" key="2">
    <source>
        <dbReference type="SAM" id="SignalP"/>
    </source>
</evidence>
<feature type="signal peptide" evidence="2">
    <location>
        <begin position="1"/>
        <end position="27"/>
    </location>
</feature>
<protein>
    <submittedName>
        <fullName evidence="3">Tripartite tricarboxylate transporter substrate binding protein</fullName>
    </submittedName>
</protein>
<dbReference type="PIRSF" id="PIRSF017082">
    <property type="entry name" value="YflP"/>
    <property type="match status" value="1"/>
</dbReference>
<evidence type="ECO:0000313" key="3">
    <source>
        <dbReference type="EMBL" id="MCT8989046.1"/>
    </source>
</evidence>
<evidence type="ECO:0000313" key="4">
    <source>
        <dbReference type="Proteomes" id="UP001149009"/>
    </source>
</evidence>
<comment type="similarity">
    <text evidence="1">Belongs to the UPF0065 (bug) family.</text>
</comment>
<reference evidence="3" key="1">
    <citation type="submission" date="2022-08" db="EMBL/GenBank/DDBJ databases">
        <title>Chelativorans sichuanense sp. nov., a paraffin oil-degrading bacterium isolated from a mixture of oil-based drill cuttings and paddy soil.</title>
        <authorList>
            <person name="Yu J."/>
            <person name="Liu H."/>
            <person name="Chen Q."/>
        </authorList>
    </citation>
    <scope>NUCLEOTIDE SEQUENCE</scope>
    <source>
        <strain evidence="3">SCAU 2101</strain>
    </source>
</reference>
<evidence type="ECO:0000256" key="1">
    <source>
        <dbReference type="ARBA" id="ARBA00006987"/>
    </source>
</evidence>
<gene>
    <name evidence="3" type="ORF">NYR54_01880</name>
</gene>
<keyword evidence="2" id="KW-0732">Signal</keyword>
<sequence>MSSVRKFLATVAVACLGAMSMAANASAAFPERQITIVIGFPPGGADVFTRMIADYMEKKLGVPVIVENRPGASGTIGATAVANAKPDGYTILFATNGNAANAKLLYPNLAYDPQELTPIMKLGTSSMVIAAGAQQPYKDIKEFIAYVKEHPGEVSVAHPGVGGLGHVAMEWLVDELDLDLKIIPYTGSGTLIPDLLAGHVQASSDSMPSYLSYVQEGKARYLAQLGAERNPLMPEDVPTLKESGIDFESYIWYSLLGPKGMDPEAVRVINQTVTEYLNLPETAEALAKLSITPEPTTPEGLAETIEKELATWGPVIEKAGIKLE</sequence>
<dbReference type="SUPFAM" id="SSF53850">
    <property type="entry name" value="Periplasmic binding protein-like II"/>
    <property type="match status" value="1"/>
</dbReference>
<accession>A0A9X3B8L3</accession>
<dbReference type="RefSeq" id="WP_261513725.1">
    <property type="nucleotide sequence ID" value="NZ_JAODNV010000004.1"/>
</dbReference>
<dbReference type="PANTHER" id="PTHR42928">
    <property type="entry name" value="TRICARBOXYLATE-BINDING PROTEIN"/>
    <property type="match status" value="1"/>
</dbReference>
<dbReference type="Gene3D" id="3.40.190.150">
    <property type="entry name" value="Bordetella uptake gene, domain 1"/>
    <property type="match status" value="1"/>
</dbReference>
<dbReference type="InterPro" id="IPR042100">
    <property type="entry name" value="Bug_dom1"/>
</dbReference>
<proteinExistence type="inferred from homology"/>
<dbReference type="EMBL" id="JAODNV010000004">
    <property type="protein sequence ID" value="MCT8989046.1"/>
    <property type="molecule type" value="Genomic_DNA"/>
</dbReference>
<dbReference type="Proteomes" id="UP001149009">
    <property type="component" value="Unassembled WGS sequence"/>
</dbReference>
<dbReference type="CDD" id="cd07012">
    <property type="entry name" value="PBP2_Bug_TTT"/>
    <property type="match status" value="1"/>
</dbReference>
<dbReference type="Gene3D" id="3.40.190.10">
    <property type="entry name" value="Periplasmic binding protein-like II"/>
    <property type="match status" value="1"/>
</dbReference>
<feature type="chain" id="PRO_5040797622" evidence="2">
    <location>
        <begin position="28"/>
        <end position="324"/>
    </location>
</feature>